<dbReference type="PANTHER" id="PTHR42760">
    <property type="entry name" value="SHORT-CHAIN DEHYDROGENASES/REDUCTASES FAMILY MEMBER"/>
    <property type="match status" value="1"/>
</dbReference>
<name>A8MC27_CALMQ</name>
<dbReference type="GeneID" id="5708684"/>
<keyword evidence="3" id="KW-1185">Reference proteome</keyword>
<dbReference type="InterPro" id="IPR036291">
    <property type="entry name" value="NAD(P)-bd_dom_sf"/>
</dbReference>
<evidence type="ECO:0000313" key="3">
    <source>
        <dbReference type="Proteomes" id="UP000001137"/>
    </source>
</evidence>
<dbReference type="AlphaFoldDB" id="A8MC27"/>
<reference evidence="2 3" key="1">
    <citation type="submission" date="2007-10" db="EMBL/GenBank/DDBJ databases">
        <title>Complete sequence of Caldivirga maquilingensis IC-167.</title>
        <authorList>
            <consortium name="US DOE Joint Genome Institute"/>
            <person name="Copeland A."/>
            <person name="Lucas S."/>
            <person name="Lapidus A."/>
            <person name="Barry K."/>
            <person name="Glavina del Rio T."/>
            <person name="Dalin E."/>
            <person name="Tice H."/>
            <person name="Pitluck S."/>
            <person name="Saunders E."/>
            <person name="Brettin T."/>
            <person name="Bruce D."/>
            <person name="Detter J.C."/>
            <person name="Han C."/>
            <person name="Schmutz J."/>
            <person name="Larimer F."/>
            <person name="Land M."/>
            <person name="Hauser L."/>
            <person name="Kyrpides N."/>
            <person name="Ivanova N."/>
            <person name="Biddle J.F."/>
            <person name="Zhang Z."/>
            <person name="Fitz-Gibbon S.T."/>
            <person name="Lowe T.M."/>
            <person name="Saltikov C."/>
            <person name="House C.H."/>
            <person name="Richardson P."/>
        </authorList>
    </citation>
    <scope>NUCLEOTIDE SEQUENCE [LARGE SCALE GENOMIC DNA]</scope>
    <source>
        <strain evidence="3">ATCC 700844 / DSM 13496 / JCM 10307 / IC-167</strain>
    </source>
</reference>
<dbReference type="STRING" id="397948.Cmaq_1996"/>
<comment type="similarity">
    <text evidence="1">Belongs to the short-chain dehydrogenases/reductases (SDR) family.</text>
</comment>
<organism evidence="2 3">
    <name type="scientific">Caldivirga maquilingensis (strain ATCC 700844 / DSM 13496 / JCM 10307 / IC-167)</name>
    <dbReference type="NCBI Taxonomy" id="397948"/>
    <lineage>
        <taxon>Archaea</taxon>
        <taxon>Thermoproteota</taxon>
        <taxon>Thermoprotei</taxon>
        <taxon>Thermoproteales</taxon>
        <taxon>Thermoproteaceae</taxon>
        <taxon>Caldivirga</taxon>
    </lineage>
</organism>
<dbReference type="KEGG" id="cma:Cmaq_1996"/>
<dbReference type="InterPro" id="IPR020904">
    <property type="entry name" value="Sc_DH/Rdtase_CS"/>
</dbReference>
<dbReference type="OrthoDB" id="24596at2157"/>
<proteinExistence type="inferred from homology"/>
<dbReference type="GO" id="GO:0016616">
    <property type="term" value="F:oxidoreductase activity, acting on the CH-OH group of donors, NAD or NADP as acceptor"/>
    <property type="evidence" value="ECO:0007669"/>
    <property type="project" value="TreeGrafter"/>
</dbReference>
<dbReference type="EMBL" id="CP000852">
    <property type="protein sequence ID" value="ABW02811.1"/>
    <property type="molecule type" value="Genomic_DNA"/>
</dbReference>
<dbReference type="eggNOG" id="arCOG01259">
    <property type="taxonomic scope" value="Archaea"/>
</dbReference>
<dbReference type="PRINTS" id="PR00081">
    <property type="entry name" value="GDHRDH"/>
</dbReference>
<dbReference type="RefSeq" id="WP_012187030.1">
    <property type="nucleotide sequence ID" value="NC_009954.1"/>
</dbReference>
<dbReference type="Pfam" id="PF13561">
    <property type="entry name" value="adh_short_C2"/>
    <property type="match status" value="1"/>
</dbReference>
<dbReference type="GO" id="GO:0048038">
    <property type="term" value="F:quinone binding"/>
    <property type="evidence" value="ECO:0007669"/>
    <property type="project" value="TreeGrafter"/>
</dbReference>
<accession>A8MC27</accession>
<dbReference type="HOGENOM" id="CLU_010194_1_2_2"/>
<dbReference type="PROSITE" id="PS00061">
    <property type="entry name" value="ADH_SHORT"/>
    <property type="match status" value="1"/>
</dbReference>
<dbReference type="Proteomes" id="UP000001137">
    <property type="component" value="Chromosome"/>
</dbReference>
<protein>
    <submittedName>
        <fullName evidence="2">Short-chain dehydrogenase/reductase SDR</fullName>
    </submittedName>
</protein>
<dbReference type="Gene3D" id="3.40.50.720">
    <property type="entry name" value="NAD(P)-binding Rossmann-like Domain"/>
    <property type="match status" value="1"/>
</dbReference>
<dbReference type="SUPFAM" id="SSF51735">
    <property type="entry name" value="NAD(P)-binding Rossmann-fold domains"/>
    <property type="match status" value="1"/>
</dbReference>
<dbReference type="GO" id="GO:0006633">
    <property type="term" value="P:fatty acid biosynthetic process"/>
    <property type="evidence" value="ECO:0007669"/>
    <property type="project" value="TreeGrafter"/>
</dbReference>
<sequence>MSIDLRGKVILITGVTHGIGEATGRLLRQLGAVVYGVGRDEAKGRLLESEAGVVFRRVDLSKRGEVLDFIKWFESEVGTIHALINNASRNSRFSILDTTLEEWDSMIELNLTSPFLLSQMAARLMIKRGIKGKIINVAAIQAHFPLESSFPYVTTKGGLVAMTRSMAVDLGKYGIQVITVTPGPVYVKGGEVPRSLDENAATLIGRMGRPMEVAWLIAFLVSDLNTFMTGNEIIIDGGRVISRKPDPREVTTGEV</sequence>
<evidence type="ECO:0000256" key="1">
    <source>
        <dbReference type="ARBA" id="ARBA00006484"/>
    </source>
</evidence>
<gene>
    <name evidence="2" type="ordered locus">Cmaq_1996</name>
</gene>
<dbReference type="PANTHER" id="PTHR42760:SF122">
    <property type="entry name" value="NAD(P)-BINDING PROTEIN"/>
    <property type="match status" value="1"/>
</dbReference>
<evidence type="ECO:0000313" key="2">
    <source>
        <dbReference type="EMBL" id="ABW02811.1"/>
    </source>
</evidence>
<dbReference type="CDD" id="cd05233">
    <property type="entry name" value="SDR_c"/>
    <property type="match status" value="1"/>
</dbReference>
<dbReference type="InterPro" id="IPR002347">
    <property type="entry name" value="SDR_fam"/>
</dbReference>
<dbReference type="FunFam" id="3.40.50.720:FF:000084">
    <property type="entry name" value="Short-chain dehydrogenase reductase"/>
    <property type="match status" value="1"/>
</dbReference>
<dbReference type="PRINTS" id="PR00080">
    <property type="entry name" value="SDRFAMILY"/>
</dbReference>